<feature type="coiled-coil region" evidence="2">
    <location>
        <begin position="190"/>
        <end position="217"/>
    </location>
</feature>
<keyword evidence="2" id="KW-0175">Coiled coil</keyword>
<dbReference type="GO" id="GO:0005886">
    <property type="term" value="C:plasma membrane"/>
    <property type="evidence" value="ECO:0000318"/>
    <property type="project" value="GO_Central"/>
</dbReference>
<dbReference type="GO" id="GO:0061817">
    <property type="term" value="P:endoplasmic reticulum-plasma membrane tethering"/>
    <property type="evidence" value="ECO:0000318"/>
    <property type="project" value="GO_Central"/>
</dbReference>
<dbReference type="Gramene" id="Pp3c21_16180V3.4">
    <property type="protein sequence ID" value="Pp3c21_16180V3.4"/>
    <property type="gene ID" value="Pp3c21_16180"/>
</dbReference>
<dbReference type="EnsemblPlants" id="Pp3c21_16180V3.2">
    <property type="protein sequence ID" value="Pp3c21_16180V3.2"/>
    <property type="gene ID" value="Pp3c21_16180"/>
</dbReference>
<dbReference type="EMBL" id="ABEU02000021">
    <property type="status" value="NOT_ANNOTATED_CDS"/>
    <property type="molecule type" value="Genomic_DNA"/>
</dbReference>
<evidence type="ECO:0000256" key="1">
    <source>
        <dbReference type="ARBA" id="ARBA00008932"/>
    </source>
</evidence>
<name>A0A7I4CBN0_PHYPA</name>
<dbReference type="GO" id="GO:0090158">
    <property type="term" value="P:endoplasmic reticulum membrane organization"/>
    <property type="evidence" value="ECO:0000318"/>
    <property type="project" value="GO_Central"/>
</dbReference>
<reference evidence="4 5" key="2">
    <citation type="journal article" date="2018" name="Plant J.">
        <title>The Physcomitrella patens chromosome-scale assembly reveals moss genome structure and evolution.</title>
        <authorList>
            <person name="Lang D."/>
            <person name="Ullrich K.K."/>
            <person name="Murat F."/>
            <person name="Fuchs J."/>
            <person name="Jenkins J."/>
            <person name="Haas F.B."/>
            <person name="Piednoel M."/>
            <person name="Gundlach H."/>
            <person name="Van Bel M."/>
            <person name="Meyberg R."/>
            <person name="Vives C."/>
            <person name="Morata J."/>
            <person name="Symeonidi A."/>
            <person name="Hiss M."/>
            <person name="Muchero W."/>
            <person name="Kamisugi Y."/>
            <person name="Saleh O."/>
            <person name="Blanc G."/>
            <person name="Decker E.L."/>
            <person name="van Gessel N."/>
            <person name="Grimwood J."/>
            <person name="Hayes R.D."/>
            <person name="Graham S.W."/>
            <person name="Gunter L.E."/>
            <person name="McDaniel S.F."/>
            <person name="Hoernstein S.N.W."/>
            <person name="Larsson A."/>
            <person name="Li F.W."/>
            <person name="Perroud P.F."/>
            <person name="Phillips J."/>
            <person name="Ranjan P."/>
            <person name="Rokshar D.S."/>
            <person name="Rothfels C.J."/>
            <person name="Schneider L."/>
            <person name="Shu S."/>
            <person name="Stevenson D.W."/>
            <person name="Thummler F."/>
            <person name="Tillich M."/>
            <person name="Villarreal Aguilar J.C."/>
            <person name="Widiez T."/>
            <person name="Wong G.K."/>
            <person name="Wymore A."/>
            <person name="Zhang Y."/>
            <person name="Zimmer A.D."/>
            <person name="Quatrano R.S."/>
            <person name="Mayer K.F.X."/>
            <person name="Goodstein D."/>
            <person name="Casacuberta J.M."/>
            <person name="Vandepoele K."/>
            <person name="Reski R."/>
            <person name="Cuming A.C."/>
            <person name="Tuskan G.A."/>
            <person name="Maumus F."/>
            <person name="Salse J."/>
            <person name="Schmutz J."/>
            <person name="Rensing S.A."/>
        </authorList>
    </citation>
    <scope>NUCLEOTIDE SEQUENCE [LARGE SCALE GENOMIC DNA]</scope>
    <source>
        <strain evidence="4 5">cv. Gransden 2004</strain>
    </source>
</reference>
<dbReference type="SUPFAM" id="SSF49354">
    <property type="entry name" value="PapD-like"/>
    <property type="match status" value="1"/>
</dbReference>
<dbReference type="KEGG" id="ppp:112273869"/>
<evidence type="ECO:0000256" key="2">
    <source>
        <dbReference type="SAM" id="Coils"/>
    </source>
</evidence>
<dbReference type="PANTHER" id="PTHR10809">
    <property type="entry name" value="VESICLE-ASSOCIATED MEMBRANE PROTEIN-ASSOCIATED PROTEIN"/>
    <property type="match status" value="1"/>
</dbReference>
<organism evidence="4 5">
    <name type="scientific">Physcomitrium patens</name>
    <name type="common">Spreading-leaved earth moss</name>
    <name type="synonym">Physcomitrella patens</name>
    <dbReference type="NCBI Taxonomy" id="3218"/>
    <lineage>
        <taxon>Eukaryota</taxon>
        <taxon>Viridiplantae</taxon>
        <taxon>Streptophyta</taxon>
        <taxon>Embryophyta</taxon>
        <taxon>Bryophyta</taxon>
        <taxon>Bryophytina</taxon>
        <taxon>Bryopsida</taxon>
        <taxon>Funariidae</taxon>
        <taxon>Funariales</taxon>
        <taxon>Funariaceae</taxon>
        <taxon>Physcomitrium</taxon>
    </lineage>
</organism>
<dbReference type="EnsemblPlants" id="Pp3c21_16180V3.4">
    <property type="protein sequence ID" value="Pp3c21_16180V3.4"/>
    <property type="gene ID" value="Pp3c21_16180"/>
</dbReference>
<gene>
    <name evidence="4" type="primary">LOC112273869</name>
</gene>
<dbReference type="GO" id="GO:0005789">
    <property type="term" value="C:endoplasmic reticulum membrane"/>
    <property type="evidence" value="ECO:0000318"/>
    <property type="project" value="GO_Central"/>
</dbReference>
<dbReference type="Proteomes" id="UP000006727">
    <property type="component" value="Chromosome 21"/>
</dbReference>
<dbReference type="PROSITE" id="PS50202">
    <property type="entry name" value="MSP"/>
    <property type="match status" value="1"/>
</dbReference>
<evidence type="ECO:0000313" key="5">
    <source>
        <dbReference type="Proteomes" id="UP000006727"/>
    </source>
</evidence>
<proteinExistence type="inferred from homology"/>
<dbReference type="Gene3D" id="2.60.40.10">
    <property type="entry name" value="Immunoglobulins"/>
    <property type="match status" value="1"/>
</dbReference>
<comment type="similarity">
    <text evidence="1">Belongs to the VAMP-associated protein (VAP) (TC 9.B.17) family.</text>
</comment>
<dbReference type="InterPro" id="IPR008962">
    <property type="entry name" value="PapD-like_sf"/>
</dbReference>
<dbReference type="GO" id="GO:0043495">
    <property type="term" value="F:protein-membrane adaptor activity"/>
    <property type="evidence" value="ECO:0000318"/>
    <property type="project" value="GO_Central"/>
</dbReference>
<dbReference type="InterPro" id="IPR000535">
    <property type="entry name" value="MSP_dom"/>
</dbReference>
<dbReference type="InterPro" id="IPR016763">
    <property type="entry name" value="VAP"/>
</dbReference>
<evidence type="ECO:0000259" key="3">
    <source>
        <dbReference type="PROSITE" id="PS50202"/>
    </source>
</evidence>
<dbReference type="Pfam" id="PF00635">
    <property type="entry name" value="Motile_Sperm"/>
    <property type="match status" value="1"/>
</dbReference>
<reference evidence="4" key="3">
    <citation type="submission" date="2020-12" db="UniProtKB">
        <authorList>
            <consortium name="EnsemblPlants"/>
        </authorList>
    </citation>
    <scope>IDENTIFICATION</scope>
</reference>
<keyword evidence="5" id="KW-1185">Reference proteome</keyword>
<sequence>MSMAPQNMGAPEKKRSPQAWKLRLPWEQQKQAEIQRSAFIQSQEIARASTSSMSTIARAFKISRRRLRLDPDKKLHFLYEPGKQVSSAIKIKNVSRNHVAFKFQTTAPKSCFMRPPSGVLAPNATIIATVVKFLEQPEREHPRGKKTKDKFKIVSLSVEPGVDFTPELFEDQRELVTVERILQVVFIDPQKASSEELDRLQKRLTEAEAAEAAEAARTRPAAEMMPKGTMVVEGLVIDEWKQRRENYLARQHGEGGESL</sequence>
<dbReference type="FunCoup" id="A0A7I4CBN0">
    <property type="interactions" value="1660"/>
</dbReference>
<dbReference type="OMA" id="LPWWQKK"/>
<accession>A0A7I4CBN0</accession>
<dbReference type="RefSeq" id="XP_024358655.1">
    <property type="nucleotide sequence ID" value="XM_024502887.2"/>
</dbReference>
<reference evidence="4 5" key="1">
    <citation type="journal article" date="2008" name="Science">
        <title>The Physcomitrella genome reveals evolutionary insights into the conquest of land by plants.</title>
        <authorList>
            <person name="Rensing S."/>
            <person name="Lang D."/>
            <person name="Zimmer A."/>
            <person name="Terry A."/>
            <person name="Salamov A."/>
            <person name="Shapiro H."/>
            <person name="Nishiyama T."/>
            <person name="Perroud P.-F."/>
            <person name="Lindquist E."/>
            <person name="Kamisugi Y."/>
            <person name="Tanahashi T."/>
            <person name="Sakakibara K."/>
            <person name="Fujita T."/>
            <person name="Oishi K."/>
            <person name="Shin-I T."/>
            <person name="Kuroki Y."/>
            <person name="Toyoda A."/>
            <person name="Suzuki Y."/>
            <person name="Hashimoto A."/>
            <person name="Yamaguchi K."/>
            <person name="Sugano A."/>
            <person name="Kohara Y."/>
            <person name="Fujiyama A."/>
            <person name="Anterola A."/>
            <person name="Aoki S."/>
            <person name="Ashton N."/>
            <person name="Barbazuk W.B."/>
            <person name="Barker E."/>
            <person name="Bennetzen J."/>
            <person name="Bezanilla M."/>
            <person name="Blankenship R."/>
            <person name="Cho S.H."/>
            <person name="Dutcher S."/>
            <person name="Estelle M."/>
            <person name="Fawcett J.A."/>
            <person name="Gundlach H."/>
            <person name="Hanada K."/>
            <person name="Heyl A."/>
            <person name="Hicks K.A."/>
            <person name="Hugh J."/>
            <person name="Lohr M."/>
            <person name="Mayer K."/>
            <person name="Melkozernov A."/>
            <person name="Murata T."/>
            <person name="Nelson D."/>
            <person name="Pils B."/>
            <person name="Prigge M."/>
            <person name="Reiss B."/>
            <person name="Renner T."/>
            <person name="Rombauts S."/>
            <person name="Rushton P."/>
            <person name="Sanderfoot A."/>
            <person name="Schween G."/>
            <person name="Shiu S.-H."/>
            <person name="Stueber K."/>
            <person name="Theodoulou F.L."/>
            <person name="Tu H."/>
            <person name="Van de Peer Y."/>
            <person name="Verrier P.J."/>
            <person name="Waters E."/>
            <person name="Wood A."/>
            <person name="Yang L."/>
            <person name="Cove D."/>
            <person name="Cuming A."/>
            <person name="Hasebe M."/>
            <person name="Lucas S."/>
            <person name="Mishler D.B."/>
            <person name="Reski R."/>
            <person name="Grigoriev I."/>
            <person name="Quatrano R.S."/>
            <person name="Boore J.L."/>
        </authorList>
    </citation>
    <scope>NUCLEOTIDE SEQUENCE [LARGE SCALE GENOMIC DNA]</scope>
    <source>
        <strain evidence="4 5">cv. Gransden 2004</strain>
    </source>
</reference>
<dbReference type="PANTHER" id="PTHR10809:SF58">
    <property type="entry name" value="VESICLE-ASSOCIATED PROTEIN 4-2"/>
    <property type="match status" value="1"/>
</dbReference>
<dbReference type="AlphaFoldDB" id="A0A7I4CBN0"/>
<dbReference type="Gramene" id="Pp3c21_16180V3.2">
    <property type="protein sequence ID" value="Pp3c21_16180V3.2"/>
    <property type="gene ID" value="Pp3c21_16180"/>
</dbReference>
<evidence type="ECO:0000313" key="4">
    <source>
        <dbReference type="EnsemblPlants" id="Pp3c21_16180V3.2"/>
    </source>
</evidence>
<protein>
    <recommendedName>
        <fullName evidence="3">MSP domain-containing protein</fullName>
    </recommendedName>
</protein>
<dbReference type="InterPro" id="IPR013783">
    <property type="entry name" value="Ig-like_fold"/>
</dbReference>
<dbReference type="GeneID" id="112273869"/>
<dbReference type="OrthoDB" id="845153at2759"/>
<feature type="domain" description="MSP" evidence="3">
    <location>
        <begin position="66"/>
        <end position="187"/>
    </location>
</feature>